<reference evidence="1" key="1">
    <citation type="submission" date="2022-07" db="EMBL/GenBank/DDBJ databases">
        <title>Complete genome of MD9.</title>
        <authorList>
            <person name="Cao G."/>
        </authorList>
    </citation>
    <scope>NUCLEOTIDE SEQUENCE</scope>
    <source>
        <strain evidence="1">MD9</strain>
    </source>
</reference>
<organism evidence="1 2">
    <name type="scientific">Pseudomonas asiatica</name>
    <dbReference type="NCBI Taxonomy" id="2219225"/>
    <lineage>
        <taxon>Bacteria</taxon>
        <taxon>Pseudomonadati</taxon>
        <taxon>Pseudomonadota</taxon>
        <taxon>Gammaproteobacteria</taxon>
        <taxon>Pseudomonadales</taxon>
        <taxon>Pseudomonadaceae</taxon>
        <taxon>Pseudomonas</taxon>
    </lineage>
</organism>
<dbReference type="AlphaFoldDB" id="A0AAJ5HW94"/>
<proteinExistence type="predicted"/>
<dbReference type="RefSeq" id="WP_256382012.1">
    <property type="nucleotide sequence ID" value="NZ_CP101700.1"/>
</dbReference>
<evidence type="ECO:0000313" key="2">
    <source>
        <dbReference type="Proteomes" id="UP001058744"/>
    </source>
</evidence>
<name>A0AAJ5HW94_9PSED</name>
<dbReference type="EMBL" id="CP101700">
    <property type="protein sequence ID" value="UUC20551.1"/>
    <property type="molecule type" value="Genomic_DNA"/>
</dbReference>
<accession>A0AAJ5HW94</accession>
<evidence type="ECO:0000313" key="1">
    <source>
        <dbReference type="EMBL" id="UUC20551.1"/>
    </source>
</evidence>
<sequence length="258" mass="27095">MSLGFNAPDTTIGWIANGGLLISKLDTNDQPIGGFFTVGQASSAVLALSSDKVEMQDMVYGTLGVAKSKIIKNTAEATINLKSFSPEVMELALFGQVTEDIAETGATAKVKAYKGRSIIVDGIIAAVTSVKITSETEALVAGTDYVVSNGSIYFPATSSIADGDLVDVVYDKAAVRRIEGMVNTGVDVMIVFDGVNLSEGDTPVKVTYHKVSLSPAAQRQLLSSDYADQEIKGTLQVSKAVTGSGLSKMFKEEHVVAV</sequence>
<dbReference type="Proteomes" id="UP001058744">
    <property type="component" value="Chromosome"/>
</dbReference>
<gene>
    <name evidence="1" type="ORF">NOV18_08740</name>
</gene>
<protein>
    <submittedName>
        <fullName evidence="1">Uncharacterized protein</fullName>
    </submittedName>
</protein>